<evidence type="ECO:0000313" key="1">
    <source>
        <dbReference type="EMBL" id="CAA9371270.1"/>
    </source>
</evidence>
<accession>A0A6J4MYL2</accession>
<organism evidence="1">
    <name type="scientific">uncultured Nocardioides sp</name>
    <dbReference type="NCBI Taxonomy" id="198441"/>
    <lineage>
        <taxon>Bacteria</taxon>
        <taxon>Bacillati</taxon>
        <taxon>Actinomycetota</taxon>
        <taxon>Actinomycetes</taxon>
        <taxon>Propionibacteriales</taxon>
        <taxon>Nocardioidaceae</taxon>
        <taxon>Nocardioides</taxon>
        <taxon>environmental samples</taxon>
    </lineage>
</organism>
<protein>
    <submittedName>
        <fullName evidence="1">Uncharacterized protein</fullName>
    </submittedName>
</protein>
<name>A0A6J4MYL2_9ACTN</name>
<gene>
    <name evidence="1" type="ORF">AVDCRST_MAG06-85</name>
</gene>
<dbReference type="AlphaFoldDB" id="A0A6J4MYL2"/>
<proteinExistence type="predicted"/>
<dbReference type="EMBL" id="CADCUP010000003">
    <property type="protein sequence ID" value="CAA9371270.1"/>
    <property type="molecule type" value="Genomic_DNA"/>
</dbReference>
<sequence>MTPVDESVLRRPWQLGARSRLWFDRALATAL</sequence>
<reference evidence="1" key="1">
    <citation type="submission" date="2020-02" db="EMBL/GenBank/DDBJ databases">
        <authorList>
            <person name="Meier V. D."/>
        </authorList>
    </citation>
    <scope>NUCLEOTIDE SEQUENCE</scope>
    <source>
        <strain evidence="1">AVDCRST_MAG06</strain>
    </source>
</reference>
<feature type="non-terminal residue" evidence="1">
    <location>
        <position position="31"/>
    </location>
</feature>